<protein>
    <submittedName>
        <fullName evidence="2">Uncharacterized protein</fullName>
    </submittedName>
</protein>
<dbReference type="AlphaFoldDB" id="A0AAN7DQC4"/>
<proteinExistence type="predicted"/>
<feature type="compositionally biased region" description="Basic and acidic residues" evidence="1">
    <location>
        <begin position="97"/>
        <end position="108"/>
    </location>
</feature>
<organism evidence="2 3">
    <name type="scientific">Mucor velutinosus</name>
    <dbReference type="NCBI Taxonomy" id="708070"/>
    <lineage>
        <taxon>Eukaryota</taxon>
        <taxon>Fungi</taxon>
        <taxon>Fungi incertae sedis</taxon>
        <taxon>Mucoromycota</taxon>
        <taxon>Mucoromycotina</taxon>
        <taxon>Mucoromycetes</taxon>
        <taxon>Mucorales</taxon>
        <taxon>Mucorineae</taxon>
        <taxon>Mucoraceae</taxon>
        <taxon>Mucor</taxon>
    </lineage>
</organism>
<name>A0AAN7DQC4_9FUNG</name>
<evidence type="ECO:0000313" key="3">
    <source>
        <dbReference type="Proteomes" id="UP001304243"/>
    </source>
</evidence>
<feature type="region of interest" description="Disordered" evidence="1">
    <location>
        <begin position="83"/>
        <end position="108"/>
    </location>
</feature>
<evidence type="ECO:0000256" key="1">
    <source>
        <dbReference type="SAM" id="MobiDB-lite"/>
    </source>
</evidence>
<dbReference type="RefSeq" id="XP_064687943.1">
    <property type="nucleotide sequence ID" value="XM_064831075.1"/>
</dbReference>
<gene>
    <name evidence="2" type="ORF">ATC70_011891</name>
</gene>
<dbReference type="EMBL" id="JASEJX010000004">
    <property type="protein sequence ID" value="KAK4521277.1"/>
    <property type="molecule type" value="Genomic_DNA"/>
</dbReference>
<dbReference type="Proteomes" id="UP001304243">
    <property type="component" value="Unassembled WGS sequence"/>
</dbReference>
<accession>A0AAN7DQC4</accession>
<sequence length="120" mass="13251">MSKNVQFQTEATVHLTYSSLEYDRSRLSSSSQPLSSHSTVYATALPQGSAVNITKINRPSQARPFIKPLDLSLIPNSSRRALKSNLNGTDARPFLSNKDHGQAQQEHDGLNDFSMVVMAF</sequence>
<evidence type="ECO:0000313" key="2">
    <source>
        <dbReference type="EMBL" id="KAK4521277.1"/>
    </source>
</evidence>
<reference evidence="2 3" key="1">
    <citation type="submission" date="2022-11" db="EMBL/GenBank/DDBJ databases">
        <title>Mucor velutinosus strain NIH1002 WGS.</title>
        <authorList>
            <person name="Subramanian P."/>
            <person name="Mullikin J.C."/>
            <person name="Segre J.A."/>
            <person name="Zelazny A.M."/>
        </authorList>
    </citation>
    <scope>NUCLEOTIDE SEQUENCE [LARGE SCALE GENOMIC DNA]</scope>
    <source>
        <strain evidence="2 3">NIH1002</strain>
    </source>
</reference>
<dbReference type="GeneID" id="89955577"/>
<keyword evidence="3" id="KW-1185">Reference proteome</keyword>
<comment type="caution">
    <text evidence="2">The sequence shown here is derived from an EMBL/GenBank/DDBJ whole genome shotgun (WGS) entry which is preliminary data.</text>
</comment>